<sequence>MAHFFVCHGHDEIPRWRMAFPDSHCLGAEQALEGIGRDDQAWVMSNLPDWEALVRELADRGTVLVVLSYVPNMPEASQALNAGARGYTHALSPATLMRQVELVVTNQGIWVLPELMSRVAGGAFKALGGKPRIQGDGMAVLTERERAVALAVAEGQTNKEVARQLDITERTVKAHLGAVFRKLDIRDRMQLVLRLSQREVDMADTDR</sequence>
<dbReference type="Pfam" id="PF00196">
    <property type="entry name" value="GerE"/>
    <property type="match status" value="1"/>
</dbReference>
<dbReference type="CDD" id="cd06170">
    <property type="entry name" value="LuxR_C_like"/>
    <property type="match status" value="1"/>
</dbReference>
<dbReference type="SUPFAM" id="SSF46894">
    <property type="entry name" value="C-terminal effector domain of the bipartite response regulators"/>
    <property type="match status" value="1"/>
</dbReference>
<evidence type="ECO:0000313" key="4">
    <source>
        <dbReference type="Proteomes" id="UP000235803"/>
    </source>
</evidence>
<evidence type="ECO:0000259" key="2">
    <source>
        <dbReference type="PROSITE" id="PS50043"/>
    </source>
</evidence>
<dbReference type="AlphaFoldDB" id="A0A2N7TXL5"/>
<keyword evidence="4" id="KW-1185">Reference proteome</keyword>
<evidence type="ECO:0000256" key="1">
    <source>
        <dbReference type="ARBA" id="ARBA00023125"/>
    </source>
</evidence>
<dbReference type="GO" id="GO:0003677">
    <property type="term" value="F:DNA binding"/>
    <property type="evidence" value="ECO:0007669"/>
    <property type="project" value="UniProtKB-KW"/>
</dbReference>
<comment type="caution">
    <text evidence="3">The sequence shown here is derived from an EMBL/GenBank/DDBJ whole genome shotgun (WGS) entry which is preliminary data.</text>
</comment>
<evidence type="ECO:0000313" key="3">
    <source>
        <dbReference type="EMBL" id="PMR72930.1"/>
    </source>
</evidence>
<dbReference type="Gene3D" id="3.40.50.2300">
    <property type="match status" value="1"/>
</dbReference>
<dbReference type="PROSITE" id="PS50043">
    <property type="entry name" value="HTH_LUXR_2"/>
    <property type="match status" value="1"/>
</dbReference>
<dbReference type="PANTHER" id="PTHR43214:SF38">
    <property type="entry name" value="NITRATE_NITRITE RESPONSE REGULATOR PROTEIN NARL"/>
    <property type="match status" value="1"/>
</dbReference>
<gene>
    <name evidence="3" type="ORF">C1H69_19255</name>
</gene>
<feature type="domain" description="HTH luxR-type" evidence="2">
    <location>
        <begin position="134"/>
        <end position="199"/>
    </location>
</feature>
<dbReference type="PRINTS" id="PR00038">
    <property type="entry name" value="HTHLUXR"/>
</dbReference>
<dbReference type="EMBL" id="PNRF01000040">
    <property type="protein sequence ID" value="PMR72930.1"/>
    <property type="molecule type" value="Genomic_DNA"/>
</dbReference>
<protein>
    <submittedName>
        <fullName evidence="3">DNA-binding response regulator</fullName>
    </submittedName>
</protein>
<dbReference type="Proteomes" id="UP000235803">
    <property type="component" value="Unassembled WGS sequence"/>
</dbReference>
<dbReference type="RefSeq" id="WP_102655014.1">
    <property type="nucleotide sequence ID" value="NZ_PNRF01000040.1"/>
</dbReference>
<dbReference type="PROSITE" id="PS00622">
    <property type="entry name" value="HTH_LUXR_1"/>
    <property type="match status" value="1"/>
</dbReference>
<dbReference type="PANTHER" id="PTHR43214">
    <property type="entry name" value="TWO-COMPONENT RESPONSE REGULATOR"/>
    <property type="match status" value="1"/>
</dbReference>
<dbReference type="SMART" id="SM00421">
    <property type="entry name" value="HTH_LUXR"/>
    <property type="match status" value="1"/>
</dbReference>
<dbReference type="OrthoDB" id="9794397at2"/>
<reference evidence="3 4" key="1">
    <citation type="submission" date="2018-01" db="EMBL/GenBank/DDBJ databases">
        <title>Halomonas endophytica sp. nov., isolated from storage liquid in the stems of Populus euphratica.</title>
        <authorList>
            <person name="Chen C."/>
        </authorList>
    </citation>
    <scope>NUCLEOTIDE SEQUENCE [LARGE SCALE GENOMIC DNA]</scope>
    <source>
        <strain evidence="3 4">MC28</strain>
    </source>
</reference>
<keyword evidence="1 3" id="KW-0238">DNA-binding</keyword>
<dbReference type="InterPro" id="IPR016032">
    <property type="entry name" value="Sig_transdc_resp-reg_C-effctor"/>
</dbReference>
<dbReference type="InterPro" id="IPR039420">
    <property type="entry name" value="WalR-like"/>
</dbReference>
<dbReference type="GO" id="GO:0006355">
    <property type="term" value="P:regulation of DNA-templated transcription"/>
    <property type="evidence" value="ECO:0007669"/>
    <property type="project" value="InterPro"/>
</dbReference>
<proteinExistence type="predicted"/>
<accession>A0A2N7TXL5</accession>
<name>A0A2N7TXL5_9GAMM</name>
<organism evidence="3 4">
    <name type="scientific">Billgrantia endophytica</name>
    <dbReference type="NCBI Taxonomy" id="2033802"/>
    <lineage>
        <taxon>Bacteria</taxon>
        <taxon>Pseudomonadati</taxon>
        <taxon>Pseudomonadota</taxon>
        <taxon>Gammaproteobacteria</taxon>
        <taxon>Oceanospirillales</taxon>
        <taxon>Halomonadaceae</taxon>
        <taxon>Billgrantia</taxon>
    </lineage>
</organism>
<dbReference type="InterPro" id="IPR000792">
    <property type="entry name" value="Tscrpt_reg_LuxR_C"/>
</dbReference>